<dbReference type="PANTHER" id="PTHR30349:SF64">
    <property type="entry name" value="PROPHAGE INTEGRASE INTD-RELATED"/>
    <property type="match status" value="1"/>
</dbReference>
<dbReference type="Pfam" id="PF00589">
    <property type="entry name" value="Phage_integrase"/>
    <property type="match status" value="1"/>
</dbReference>
<dbReference type="PROSITE" id="PS51898">
    <property type="entry name" value="TYR_RECOMBINASE"/>
    <property type="match status" value="1"/>
</dbReference>
<evidence type="ECO:0000256" key="2">
    <source>
        <dbReference type="ARBA" id="ARBA00022908"/>
    </source>
</evidence>
<dbReference type="Proteomes" id="UP000466024">
    <property type="component" value="Unassembled WGS sequence"/>
</dbReference>
<evidence type="ECO:0000313" key="6">
    <source>
        <dbReference type="EMBL" id="KAA0017135.1"/>
    </source>
</evidence>
<dbReference type="InterPro" id="IPR004107">
    <property type="entry name" value="Integrase_SAM-like_N"/>
</dbReference>
<accession>A0A640WCW4</accession>
<dbReference type="InterPro" id="IPR013762">
    <property type="entry name" value="Integrase-like_cat_sf"/>
</dbReference>
<dbReference type="Pfam" id="PF12167">
    <property type="entry name" value="Arm-DNA-bind_2"/>
    <property type="match status" value="1"/>
</dbReference>
<evidence type="ECO:0000256" key="4">
    <source>
        <dbReference type="ARBA" id="ARBA00023172"/>
    </source>
</evidence>
<dbReference type="GO" id="GO:0003677">
    <property type="term" value="F:DNA binding"/>
    <property type="evidence" value="ECO:0007669"/>
    <property type="project" value="UniProtKB-KW"/>
</dbReference>
<dbReference type="InterPro" id="IPR010998">
    <property type="entry name" value="Integrase_recombinase_N"/>
</dbReference>
<evidence type="ECO:0000256" key="1">
    <source>
        <dbReference type="ARBA" id="ARBA00008857"/>
    </source>
</evidence>
<comment type="caution">
    <text evidence="6">The sequence shown here is derived from an EMBL/GenBank/DDBJ whole genome shotgun (WGS) entry which is preliminary data.</text>
</comment>
<keyword evidence="2" id="KW-0229">DNA integration</keyword>
<dbReference type="PANTHER" id="PTHR30349">
    <property type="entry name" value="PHAGE INTEGRASE-RELATED"/>
    <property type="match status" value="1"/>
</dbReference>
<dbReference type="Gene3D" id="1.10.443.10">
    <property type="entry name" value="Intergrase catalytic core"/>
    <property type="match status" value="1"/>
</dbReference>
<gene>
    <name evidence="6" type="ORF">F0A16_14110</name>
</gene>
<comment type="similarity">
    <text evidence="1">Belongs to the 'phage' integrase family.</text>
</comment>
<proteinExistence type="inferred from homology"/>
<dbReference type="InterPro" id="IPR002104">
    <property type="entry name" value="Integrase_catalytic"/>
</dbReference>
<dbReference type="AlphaFoldDB" id="A0A640WCW4"/>
<dbReference type="Gene3D" id="1.10.150.130">
    <property type="match status" value="1"/>
</dbReference>
<dbReference type="SUPFAM" id="SSF56349">
    <property type="entry name" value="DNA breaking-rejoining enzymes"/>
    <property type="match status" value="1"/>
</dbReference>
<dbReference type="InterPro" id="IPR011010">
    <property type="entry name" value="DNA_brk_join_enz"/>
</dbReference>
<sequence length="387" mass="43428">MGKPTDFDGVRAASASTIEIDFYYQGARCRERIKLQPTPANLKKAARHRAAILDSIDNGTFDYAVTFPRSKNARKFIRGDRLDHYLTGWLEKKRPTLKTSTFQGYRKIIDGQLIPEFGHLLLGELKRGHVRDWAATLTCTNKRIANMVSPLRAALDDAMHDELIPANPLAGWHYRKQEAPREVDDIDPFTAEEQRAIVAAAPAAARPLLEFAFWSGLRTSELVALRWEDIDWQHKRLRVTRAMTQAARGTAEATKTAAGTRTIDLLPIAHDALTKQKPLSALHPSGHVFLNPRTGEPWTGDQAIRKTMWTHALKRAGVRYRRPYQTRHTFGSMMVSAGEPLAWVSRQMGHTSVITTTRIYARWIPVTNSQAGALATRAYADSRGSIA</sequence>
<keyword evidence="7" id="KW-1185">Reference proteome</keyword>
<keyword evidence="3" id="KW-0238">DNA-binding</keyword>
<dbReference type="InterPro" id="IPR050090">
    <property type="entry name" value="Tyrosine_recombinase_XerCD"/>
</dbReference>
<dbReference type="CDD" id="cd01189">
    <property type="entry name" value="INT_ICEBs1_C_like"/>
    <property type="match status" value="1"/>
</dbReference>
<protein>
    <submittedName>
        <fullName evidence="6">Site-specific integrase</fullName>
    </submittedName>
</protein>
<reference evidence="6 7" key="1">
    <citation type="submission" date="2019-08" db="EMBL/GenBank/DDBJ databases">
        <title>Bioinformatics analysis of the strain L3 and L5.</title>
        <authorList>
            <person name="Li X."/>
        </authorList>
    </citation>
    <scope>NUCLEOTIDE SEQUENCE [LARGE SCALE GENOMIC DNA]</scope>
    <source>
        <strain evidence="6 7">L3</strain>
    </source>
</reference>
<dbReference type="GO" id="GO:0015074">
    <property type="term" value="P:DNA integration"/>
    <property type="evidence" value="ECO:0007669"/>
    <property type="project" value="UniProtKB-KW"/>
</dbReference>
<dbReference type="RefSeq" id="WP_149436047.1">
    <property type="nucleotide sequence ID" value="NZ_VTPX01000008.1"/>
</dbReference>
<evidence type="ECO:0000313" key="7">
    <source>
        <dbReference type="Proteomes" id="UP000466024"/>
    </source>
</evidence>
<keyword evidence="4" id="KW-0233">DNA recombination</keyword>
<organism evidence="6 7">
    <name type="scientific">Salinicola corii</name>
    <dbReference type="NCBI Taxonomy" id="2606937"/>
    <lineage>
        <taxon>Bacteria</taxon>
        <taxon>Pseudomonadati</taxon>
        <taxon>Pseudomonadota</taxon>
        <taxon>Gammaproteobacteria</taxon>
        <taxon>Oceanospirillales</taxon>
        <taxon>Halomonadaceae</taxon>
        <taxon>Salinicola</taxon>
    </lineage>
</organism>
<evidence type="ECO:0000259" key="5">
    <source>
        <dbReference type="PROSITE" id="PS51898"/>
    </source>
</evidence>
<dbReference type="Pfam" id="PF14659">
    <property type="entry name" value="Phage_int_SAM_3"/>
    <property type="match status" value="1"/>
</dbReference>
<dbReference type="EMBL" id="VTPX01000008">
    <property type="protein sequence ID" value="KAA0017135.1"/>
    <property type="molecule type" value="Genomic_DNA"/>
</dbReference>
<dbReference type="InterPro" id="IPR022000">
    <property type="entry name" value="Min27-like_integrase_DNA_bind"/>
</dbReference>
<name>A0A640WCW4_9GAMM</name>
<dbReference type="GO" id="GO:0006310">
    <property type="term" value="P:DNA recombination"/>
    <property type="evidence" value="ECO:0007669"/>
    <property type="project" value="UniProtKB-KW"/>
</dbReference>
<evidence type="ECO:0000256" key="3">
    <source>
        <dbReference type="ARBA" id="ARBA00023125"/>
    </source>
</evidence>
<feature type="domain" description="Tyr recombinase" evidence="5">
    <location>
        <begin position="184"/>
        <end position="375"/>
    </location>
</feature>